<feature type="compositionally biased region" description="Basic and acidic residues" evidence="1">
    <location>
        <begin position="1"/>
        <end position="23"/>
    </location>
</feature>
<sequence>MGEKKTEKEKLAENVKNDNHVDPIPDEEVKENMKDEKKKHKTKDRSITKRK</sequence>
<protein>
    <submittedName>
        <fullName evidence="2">Uncharacterized protein</fullName>
    </submittedName>
</protein>
<reference evidence="2 3" key="1">
    <citation type="submission" date="2021-01" db="EMBL/GenBank/DDBJ databases">
        <title>Genomic Encyclopedia of Type Strains, Phase IV (KMG-IV): sequencing the most valuable type-strain genomes for metagenomic binning, comparative biology and taxonomic classification.</title>
        <authorList>
            <person name="Goeker M."/>
        </authorList>
    </citation>
    <scope>NUCLEOTIDE SEQUENCE [LARGE SCALE GENOMIC DNA]</scope>
    <source>
        <strain evidence="2 3">DSM 103394</strain>
    </source>
</reference>
<dbReference type="Proteomes" id="UP000674416">
    <property type="component" value="Unassembled WGS sequence"/>
</dbReference>
<evidence type="ECO:0000256" key="1">
    <source>
        <dbReference type="SAM" id="MobiDB-lite"/>
    </source>
</evidence>
<proteinExistence type="predicted"/>
<organism evidence="2 3">
    <name type="scientific">Bacillus capparidis</name>
    <dbReference type="NCBI Taxonomy" id="1840411"/>
    <lineage>
        <taxon>Bacteria</taxon>
        <taxon>Bacillati</taxon>
        <taxon>Bacillota</taxon>
        <taxon>Bacilli</taxon>
        <taxon>Bacillales</taxon>
        <taxon>Bacillaceae</taxon>
        <taxon>Bacillus</taxon>
    </lineage>
</organism>
<accession>A0ABS4D311</accession>
<keyword evidence="3" id="KW-1185">Reference proteome</keyword>
<dbReference type="EMBL" id="JAFDST010000008">
    <property type="protein sequence ID" value="MBP1083980.1"/>
    <property type="molecule type" value="Genomic_DNA"/>
</dbReference>
<gene>
    <name evidence="2" type="ORF">JOC74_004527</name>
</gene>
<evidence type="ECO:0000313" key="2">
    <source>
        <dbReference type="EMBL" id="MBP1083980.1"/>
    </source>
</evidence>
<feature type="region of interest" description="Disordered" evidence="1">
    <location>
        <begin position="1"/>
        <end position="51"/>
    </location>
</feature>
<name>A0ABS4D311_9BACI</name>
<evidence type="ECO:0000313" key="3">
    <source>
        <dbReference type="Proteomes" id="UP000674416"/>
    </source>
</evidence>
<comment type="caution">
    <text evidence="2">The sequence shown here is derived from an EMBL/GenBank/DDBJ whole genome shotgun (WGS) entry which is preliminary data.</text>
</comment>
<dbReference type="RefSeq" id="WP_098945271.1">
    <property type="nucleotide sequence ID" value="NZ_JAFDST010000008.1"/>
</dbReference>